<keyword evidence="5 10" id="KW-0812">Transmembrane</keyword>
<keyword evidence="12" id="KW-1185">Reference proteome</keyword>
<comment type="subcellular location">
    <subcellularLocation>
        <location evidence="2 10">Endoplasmic reticulum membrane</location>
        <topology evidence="2 10">Single-pass type I membrane protein</topology>
    </subcellularLocation>
</comment>
<comment type="caution">
    <text evidence="11">The sequence shown here is derived from an EMBL/GenBank/DDBJ whole genome shotgun (WGS) entry which is preliminary data.</text>
</comment>
<keyword evidence="6" id="KW-0732">Signal</keyword>
<dbReference type="GeneID" id="94828090"/>
<name>A0A1J4JV47_9EUKA</name>
<evidence type="ECO:0000256" key="10">
    <source>
        <dbReference type="RuleBase" id="RU361143"/>
    </source>
</evidence>
<evidence type="ECO:0000313" key="11">
    <source>
        <dbReference type="EMBL" id="OHT02875.1"/>
    </source>
</evidence>
<evidence type="ECO:0000256" key="8">
    <source>
        <dbReference type="ARBA" id="ARBA00022989"/>
    </source>
</evidence>
<dbReference type="AlphaFoldDB" id="A0A1J4JV47"/>
<organism evidence="11 12">
    <name type="scientific">Tritrichomonas foetus</name>
    <dbReference type="NCBI Taxonomy" id="1144522"/>
    <lineage>
        <taxon>Eukaryota</taxon>
        <taxon>Metamonada</taxon>
        <taxon>Parabasalia</taxon>
        <taxon>Tritrichomonadida</taxon>
        <taxon>Tritrichomonadidae</taxon>
        <taxon>Tritrichomonas</taxon>
    </lineage>
</organism>
<sequence>MLVAFFLSAALAAPNLVNTNVQRRYLIRDNLITVTVTADVQNDGDQSVREYAFSVTPREAAHIGRTVSSFSRKLSRSFEESLPIKREGNDFIVDLKREIAPGESVTIYFTYTLGDYFLFLRQKIQLNQKFGLYFNTTKFYHSRYPTSSSSLSIDGISKSQIIKKTEDALLKVMSSSLQLNSLTEDDGKDFEVEYTTARSLPRIDEINSRTVVSHWGKTKQSSFYSITNAGPKFVGEFNRIDFTQNSPCYLQNLMMTPPEGAYNFWATDESGQLQKDMELRGKELEIPLRGPMLSSWKATFTVGWTIDTSKFVSHHFRYRAPLLTPFISAPVRDVSAEIILPEGAKIEQVTVPIDANVTQFSEVQNLDLNGRVVVRIEVHNLSSDDEIPVTITYKLDYLANFLKIICLTAAFSILFCGIIIFRRIDCGINVSKPKTD</sequence>
<dbReference type="Pfam" id="PF04597">
    <property type="entry name" value="Ribophorin_I"/>
    <property type="match status" value="1"/>
</dbReference>
<evidence type="ECO:0000256" key="4">
    <source>
        <dbReference type="ARBA" id="ARBA00008905"/>
    </source>
</evidence>
<evidence type="ECO:0000256" key="7">
    <source>
        <dbReference type="ARBA" id="ARBA00022824"/>
    </source>
</evidence>
<dbReference type="InterPro" id="IPR007676">
    <property type="entry name" value="Ribophorin_I"/>
</dbReference>
<keyword evidence="7 10" id="KW-0256">Endoplasmic reticulum</keyword>
<evidence type="ECO:0000256" key="9">
    <source>
        <dbReference type="ARBA" id="ARBA00023136"/>
    </source>
</evidence>
<protein>
    <recommendedName>
        <fullName evidence="10">Dolichyl-diphosphooligosaccharide--protein glycosyltransferase subunit 1</fullName>
    </recommendedName>
</protein>
<dbReference type="Proteomes" id="UP000179807">
    <property type="component" value="Unassembled WGS sequence"/>
</dbReference>
<dbReference type="EMBL" id="MLAK01000849">
    <property type="protein sequence ID" value="OHT02875.1"/>
    <property type="molecule type" value="Genomic_DNA"/>
</dbReference>
<evidence type="ECO:0000256" key="2">
    <source>
        <dbReference type="ARBA" id="ARBA00004115"/>
    </source>
</evidence>
<dbReference type="OrthoDB" id="310030at2759"/>
<comment type="subunit">
    <text evidence="10">Component of the oligosaccharyltransferase (OST) complex.</text>
</comment>
<feature type="transmembrane region" description="Helical" evidence="10">
    <location>
        <begin position="401"/>
        <end position="421"/>
    </location>
</feature>
<comment type="similarity">
    <text evidence="4 10">Belongs to the OST1 family.</text>
</comment>
<keyword evidence="9 10" id="KW-0472">Membrane</keyword>
<dbReference type="GO" id="GO:0018279">
    <property type="term" value="P:protein N-linked glycosylation via asparagine"/>
    <property type="evidence" value="ECO:0007669"/>
    <property type="project" value="TreeGrafter"/>
</dbReference>
<dbReference type="RefSeq" id="XP_068356011.1">
    <property type="nucleotide sequence ID" value="XM_068493386.1"/>
</dbReference>
<evidence type="ECO:0000313" key="12">
    <source>
        <dbReference type="Proteomes" id="UP000179807"/>
    </source>
</evidence>
<dbReference type="PANTHER" id="PTHR21049:SF0">
    <property type="entry name" value="DOLICHYL-DIPHOSPHOOLIGOSACCHARIDE--PROTEIN GLYCOSYLTRANSFERASE SUBUNIT 1"/>
    <property type="match status" value="1"/>
</dbReference>
<keyword evidence="8 10" id="KW-1133">Transmembrane helix</keyword>
<reference evidence="11" key="1">
    <citation type="submission" date="2016-10" db="EMBL/GenBank/DDBJ databases">
        <authorList>
            <person name="Benchimol M."/>
            <person name="Almeida L.G."/>
            <person name="Vasconcelos A.T."/>
            <person name="Perreira-Neves A."/>
            <person name="Rosa I.A."/>
            <person name="Tasca T."/>
            <person name="Bogo M.R."/>
            <person name="de Souza W."/>
        </authorList>
    </citation>
    <scope>NUCLEOTIDE SEQUENCE [LARGE SCALE GENOMIC DNA]</scope>
    <source>
        <strain evidence="11">K</strain>
    </source>
</reference>
<dbReference type="UniPathway" id="UPA00378"/>
<comment type="function">
    <text evidence="1 10">Subunit of the oligosaccharyl transferase (OST) complex that catalyzes the initial transfer of a defined glycan (Glc(3)Man(9)GlcNAc(2) in eukaryotes) from the lipid carrier dolichol-pyrophosphate to an asparagine residue within an Asn-X-Ser/Thr consensus motif in nascent polypeptide chains, the first step in protein N-glycosylation. N-glycosylation occurs cotranslationally and the complex associates with the Sec61 complex at the channel-forming translocon complex that mediates protein translocation across the endoplasmic reticulum (ER). All subunits are required for a maximal enzyme activity.</text>
</comment>
<proteinExistence type="inferred from homology"/>
<evidence type="ECO:0000256" key="1">
    <source>
        <dbReference type="ARBA" id="ARBA00002791"/>
    </source>
</evidence>
<evidence type="ECO:0000256" key="3">
    <source>
        <dbReference type="ARBA" id="ARBA00004922"/>
    </source>
</evidence>
<dbReference type="GO" id="GO:0008250">
    <property type="term" value="C:oligosaccharyltransferase complex"/>
    <property type="evidence" value="ECO:0007669"/>
    <property type="project" value="UniProtKB-UniRule"/>
</dbReference>
<dbReference type="VEuPathDB" id="TrichDB:TRFO_06922"/>
<dbReference type="PANTHER" id="PTHR21049">
    <property type="entry name" value="RIBOPHORIN I"/>
    <property type="match status" value="1"/>
</dbReference>
<evidence type="ECO:0000256" key="6">
    <source>
        <dbReference type="ARBA" id="ARBA00022729"/>
    </source>
</evidence>
<accession>A0A1J4JV47</accession>
<evidence type="ECO:0000256" key="5">
    <source>
        <dbReference type="ARBA" id="ARBA00022692"/>
    </source>
</evidence>
<gene>
    <name evidence="11" type="ORF">TRFO_06922</name>
</gene>
<comment type="pathway">
    <text evidence="3 10">Protein modification; protein glycosylation.</text>
</comment>